<keyword evidence="5 9" id="KW-0784">Thiamine biosynthesis</keyword>
<dbReference type="PANTHER" id="PTHR20857:SF15">
    <property type="entry name" value="THIAMINE-PHOSPHATE SYNTHASE"/>
    <property type="match status" value="1"/>
</dbReference>
<dbReference type="InterPro" id="IPR034291">
    <property type="entry name" value="TMP_synthase"/>
</dbReference>
<feature type="binding site" evidence="9">
    <location>
        <position position="69"/>
    </location>
    <ligand>
        <name>Mg(2+)</name>
        <dbReference type="ChEBI" id="CHEBI:18420"/>
    </ligand>
</feature>
<dbReference type="InterPro" id="IPR022998">
    <property type="entry name" value="ThiamineP_synth_TenI"/>
</dbReference>
<comment type="catalytic activity">
    <reaction evidence="7 9 10">
        <text>2-(2-carboxy-4-methylthiazol-5-yl)ethyl phosphate + 4-amino-2-methyl-5-(diphosphooxymethyl)pyrimidine + 2 H(+) = thiamine phosphate + CO2 + diphosphate</text>
        <dbReference type="Rhea" id="RHEA:47848"/>
        <dbReference type="ChEBI" id="CHEBI:15378"/>
        <dbReference type="ChEBI" id="CHEBI:16526"/>
        <dbReference type="ChEBI" id="CHEBI:33019"/>
        <dbReference type="ChEBI" id="CHEBI:37575"/>
        <dbReference type="ChEBI" id="CHEBI:57841"/>
        <dbReference type="ChEBI" id="CHEBI:62890"/>
        <dbReference type="EC" id="2.5.1.3"/>
    </reaction>
</comment>
<evidence type="ECO:0000256" key="4">
    <source>
        <dbReference type="ARBA" id="ARBA00022842"/>
    </source>
</evidence>
<accession>A0ABS2PEL1</accession>
<protein>
    <recommendedName>
        <fullName evidence="9">Thiamine-phosphate synthase</fullName>
        <shortName evidence="9">TP synthase</shortName>
        <shortName evidence="9">TPS</shortName>
        <ecNumber evidence="9">2.5.1.3</ecNumber>
    </recommendedName>
    <alternativeName>
        <fullName evidence="9">Thiamine-phosphate pyrophosphorylase</fullName>
        <shortName evidence="9">TMP pyrophosphorylase</shortName>
        <shortName evidence="9">TMP-PPase</shortName>
    </alternativeName>
</protein>
<comment type="function">
    <text evidence="9">Condenses 4-methyl-5-(beta-hydroxyethyl)thiazole monophosphate (THZ-P) and 2-methyl-4-amino-5-hydroxymethyl pyrimidine pyrophosphate (HMP-PP) to form thiamine monophosphate (TMP).</text>
</comment>
<keyword evidence="4 9" id="KW-0460">Magnesium</keyword>
<feature type="binding site" evidence="9">
    <location>
        <position position="88"/>
    </location>
    <ligand>
        <name>Mg(2+)</name>
        <dbReference type="ChEBI" id="CHEBI:18420"/>
    </ligand>
</feature>
<feature type="binding site" evidence="9">
    <location>
        <position position="164"/>
    </location>
    <ligand>
        <name>2-[(2R,5Z)-2-carboxy-4-methylthiazol-5(2H)-ylidene]ethyl phosphate</name>
        <dbReference type="ChEBI" id="CHEBI:62899"/>
    </ligand>
</feature>
<evidence type="ECO:0000256" key="6">
    <source>
        <dbReference type="ARBA" id="ARBA00047334"/>
    </source>
</evidence>
<sequence length="211" mass="22716">MLQNGLYAITAEELHPGRPLLEVMEETLQGGAKMIQYRDKNGSKKQVIENARALSALAKSYDVPFIMNDHLDVALIIDADGVHFGQDDVPLTEARKLLGPNKLIGISTHSLEEAVRAERDGADYIGVGPVFATATKKDAQQEIGLTLLRKIVEGVAIPTVAIGGINQQNALSVIETGVTQVAVISDVLQATSVKQAAQTFQTLYDQGRKNV</sequence>
<feature type="binding site" evidence="9">
    <location>
        <position position="107"/>
    </location>
    <ligand>
        <name>4-amino-2-methyl-5-(diphosphooxymethyl)pyrimidine</name>
        <dbReference type="ChEBI" id="CHEBI:57841"/>
    </ligand>
</feature>
<comment type="pathway">
    <text evidence="1 9 11">Cofactor biosynthesis; thiamine diphosphate biosynthesis; thiamine phosphate from 4-amino-2-methyl-5-diphosphomethylpyrimidine and 4-methyl-5-(2-phosphoethyl)-thiazole: step 1/1.</text>
</comment>
<organism evidence="13 14">
    <name type="scientific">Geomicrobium sediminis</name>
    <dbReference type="NCBI Taxonomy" id="1347788"/>
    <lineage>
        <taxon>Bacteria</taxon>
        <taxon>Bacillati</taxon>
        <taxon>Bacillota</taxon>
        <taxon>Bacilli</taxon>
        <taxon>Bacillales</taxon>
        <taxon>Geomicrobium</taxon>
    </lineage>
</organism>
<keyword evidence="3 9" id="KW-0479">Metal-binding</keyword>
<dbReference type="Pfam" id="PF02581">
    <property type="entry name" value="TMP-TENI"/>
    <property type="match status" value="1"/>
</dbReference>
<dbReference type="Proteomes" id="UP000741863">
    <property type="component" value="Unassembled WGS sequence"/>
</dbReference>
<proteinExistence type="inferred from homology"/>
<feature type="binding site" evidence="9">
    <location>
        <position position="68"/>
    </location>
    <ligand>
        <name>4-amino-2-methyl-5-(diphosphooxymethyl)pyrimidine</name>
        <dbReference type="ChEBI" id="CHEBI:57841"/>
    </ligand>
</feature>
<dbReference type="SUPFAM" id="SSF51391">
    <property type="entry name" value="Thiamin phosphate synthase"/>
    <property type="match status" value="1"/>
</dbReference>
<feature type="binding site" evidence="9">
    <location>
        <position position="136"/>
    </location>
    <ligand>
        <name>4-amino-2-methyl-5-(diphosphooxymethyl)pyrimidine</name>
        <dbReference type="ChEBI" id="CHEBI:57841"/>
    </ligand>
</feature>
<feature type="binding site" evidence="9">
    <location>
        <begin position="184"/>
        <end position="185"/>
    </location>
    <ligand>
        <name>2-[(2R,5Z)-2-carboxy-4-methylthiazol-5(2H)-ylidene]ethyl phosphate</name>
        <dbReference type="ChEBI" id="CHEBI:62899"/>
    </ligand>
</feature>
<dbReference type="InterPro" id="IPR036206">
    <property type="entry name" value="ThiamineP_synth_sf"/>
</dbReference>
<comment type="caution">
    <text evidence="13">The sequence shown here is derived from an EMBL/GenBank/DDBJ whole genome shotgun (WGS) entry which is preliminary data.</text>
</comment>
<dbReference type="GO" id="GO:0004789">
    <property type="term" value="F:thiamine-phosphate diphosphorylase activity"/>
    <property type="evidence" value="ECO:0007669"/>
    <property type="project" value="UniProtKB-EC"/>
</dbReference>
<dbReference type="EC" id="2.5.1.3" evidence="9"/>
<evidence type="ECO:0000313" key="14">
    <source>
        <dbReference type="Proteomes" id="UP000741863"/>
    </source>
</evidence>
<evidence type="ECO:0000256" key="9">
    <source>
        <dbReference type="HAMAP-Rule" id="MF_00097"/>
    </source>
</evidence>
<evidence type="ECO:0000313" key="13">
    <source>
        <dbReference type="EMBL" id="MBM7633702.1"/>
    </source>
</evidence>
<comment type="catalytic activity">
    <reaction evidence="6 9 10">
        <text>4-methyl-5-(2-phosphooxyethyl)-thiazole + 4-amino-2-methyl-5-(diphosphooxymethyl)pyrimidine + H(+) = thiamine phosphate + diphosphate</text>
        <dbReference type="Rhea" id="RHEA:22328"/>
        <dbReference type="ChEBI" id="CHEBI:15378"/>
        <dbReference type="ChEBI" id="CHEBI:33019"/>
        <dbReference type="ChEBI" id="CHEBI:37575"/>
        <dbReference type="ChEBI" id="CHEBI:57841"/>
        <dbReference type="ChEBI" id="CHEBI:58296"/>
        <dbReference type="EC" id="2.5.1.3"/>
    </reaction>
</comment>
<comment type="catalytic activity">
    <reaction evidence="8 9 10">
        <text>2-[(2R,5Z)-2-carboxy-4-methylthiazol-5(2H)-ylidene]ethyl phosphate + 4-amino-2-methyl-5-(diphosphooxymethyl)pyrimidine + 2 H(+) = thiamine phosphate + CO2 + diphosphate</text>
        <dbReference type="Rhea" id="RHEA:47844"/>
        <dbReference type="ChEBI" id="CHEBI:15378"/>
        <dbReference type="ChEBI" id="CHEBI:16526"/>
        <dbReference type="ChEBI" id="CHEBI:33019"/>
        <dbReference type="ChEBI" id="CHEBI:37575"/>
        <dbReference type="ChEBI" id="CHEBI:57841"/>
        <dbReference type="ChEBI" id="CHEBI:62899"/>
        <dbReference type="EC" id="2.5.1.3"/>
    </reaction>
</comment>
<evidence type="ECO:0000256" key="3">
    <source>
        <dbReference type="ARBA" id="ARBA00022723"/>
    </source>
</evidence>
<keyword evidence="2 9" id="KW-0808">Transferase</keyword>
<dbReference type="HAMAP" id="MF_00097">
    <property type="entry name" value="TMP_synthase"/>
    <property type="match status" value="1"/>
</dbReference>
<dbReference type="EMBL" id="JAFBEC010000008">
    <property type="protein sequence ID" value="MBM7633702.1"/>
    <property type="molecule type" value="Genomic_DNA"/>
</dbReference>
<evidence type="ECO:0000256" key="11">
    <source>
        <dbReference type="RuleBase" id="RU004253"/>
    </source>
</evidence>
<dbReference type="NCBIfam" id="TIGR00693">
    <property type="entry name" value="thiE"/>
    <property type="match status" value="1"/>
</dbReference>
<dbReference type="Gene3D" id="3.20.20.70">
    <property type="entry name" value="Aldolase class I"/>
    <property type="match status" value="1"/>
</dbReference>
<evidence type="ECO:0000256" key="7">
    <source>
        <dbReference type="ARBA" id="ARBA00047851"/>
    </source>
</evidence>
<evidence type="ECO:0000256" key="8">
    <source>
        <dbReference type="ARBA" id="ARBA00047883"/>
    </source>
</evidence>
<evidence type="ECO:0000256" key="2">
    <source>
        <dbReference type="ARBA" id="ARBA00022679"/>
    </source>
</evidence>
<feature type="binding site" evidence="9">
    <location>
        <begin position="133"/>
        <end position="135"/>
    </location>
    <ligand>
        <name>2-[(2R,5Z)-2-carboxy-4-methylthiazol-5(2H)-ylidene]ethyl phosphate</name>
        <dbReference type="ChEBI" id="CHEBI:62899"/>
    </ligand>
</feature>
<feature type="domain" description="Thiamine phosphate synthase/TenI" evidence="12">
    <location>
        <begin position="6"/>
        <end position="187"/>
    </location>
</feature>
<evidence type="ECO:0000259" key="12">
    <source>
        <dbReference type="Pfam" id="PF02581"/>
    </source>
</evidence>
<dbReference type="PANTHER" id="PTHR20857">
    <property type="entry name" value="THIAMINE-PHOSPHATE PYROPHOSPHORYLASE"/>
    <property type="match status" value="1"/>
</dbReference>
<name>A0ABS2PEL1_9BACL</name>
<evidence type="ECO:0000256" key="5">
    <source>
        <dbReference type="ARBA" id="ARBA00022977"/>
    </source>
</evidence>
<comment type="similarity">
    <text evidence="9 10">Belongs to the thiamine-phosphate synthase family.</text>
</comment>
<dbReference type="CDD" id="cd00564">
    <property type="entry name" value="TMP_TenI"/>
    <property type="match status" value="1"/>
</dbReference>
<evidence type="ECO:0000256" key="1">
    <source>
        <dbReference type="ARBA" id="ARBA00005165"/>
    </source>
</evidence>
<evidence type="ECO:0000256" key="10">
    <source>
        <dbReference type="RuleBase" id="RU003826"/>
    </source>
</evidence>
<feature type="binding site" evidence="9">
    <location>
        <begin position="36"/>
        <end position="40"/>
    </location>
    <ligand>
        <name>4-amino-2-methyl-5-(diphosphooxymethyl)pyrimidine</name>
        <dbReference type="ChEBI" id="CHEBI:57841"/>
    </ligand>
</feature>
<reference evidence="13 14" key="1">
    <citation type="submission" date="2021-01" db="EMBL/GenBank/DDBJ databases">
        <title>Genomic Encyclopedia of Type Strains, Phase IV (KMG-IV): sequencing the most valuable type-strain genomes for metagenomic binning, comparative biology and taxonomic classification.</title>
        <authorList>
            <person name="Goeker M."/>
        </authorList>
    </citation>
    <scope>NUCLEOTIDE SEQUENCE [LARGE SCALE GENOMIC DNA]</scope>
    <source>
        <strain evidence="13 14">DSM 25540</strain>
    </source>
</reference>
<gene>
    <name evidence="9" type="primary">thiE</name>
    <name evidence="13" type="ORF">JOD17_002798</name>
</gene>
<comment type="cofactor">
    <cofactor evidence="9">
        <name>Mg(2+)</name>
        <dbReference type="ChEBI" id="CHEBI:18420"/>
    </cofactor>
    <text evidence="9">Binds 1 Mg(2+) ion per subunit.</text>
</comment>
<dbReference type="InterPro" id="IPR013785">
    <property type="entry name" value="Aldolase_TIM"/>
</dbReference>
<keyword evidence="14" id="KW-1185">Reference proteome</keyword>